<evidence type="ECO:0000313" key="1">
    <source>
        <dbReference type="EMBL" id="KAI3706345.1"/>
    </source>
</evidence>
<proteinExistence type="predicted"/>
<evidence type="ECO:0000313" key="2">
    <source>
        <dbReference type="Proteomes" id="UP001055879"/>
    </source>
</evidence>
<reference evidence="2" key="1">
    <citation type="journal article" date="2022" name="Mol. Ecol. Resour.">
        <title>The genomes of chicory, endive, great burdock and yacon provide insights into Asteraceae palaeo-polyploidization history and plant inulin production.</title>
        <authorList>
            <person name="Fan W."/>
            <person name="Wang S."/>
            <person name="Wang H."/>
            <person name="Wang A."/>
            <person name="Jiang F."/>
            <person name="Liu H."/>
            <person name="Zhao H."/>
            <person name="Xu D."/>
            <person name="Zhang Y."/>
        </authorList>
    </citation>
    <scope>NUCLEOTIDE SEQUENCE [LARGE SCALE GENOMIC DNA]</scope>
    <source>
        <strain evidence="2">cv. Niubang</strain>
    </source>
</reference>
<accession>A0ACB9AD25</accession>
<reference evidence="1 2" key="2">
    <citation type="journal article" date="2022" name="Mol. Ecol. Resour.">
        <title>The genomes of chicory, endive, great burdock and yacon provide insights into Asteraceae paleo-polyploidization history and plant inulin production.</title>
        <authorList>
            <person name="Fan W."/>
            <person name="Wang S."/>
            <person name="Wang H."/>
            <person name="Wang A."/>
            <person name="Jiang F."/>
            <person name="Liu H."/>
            <person name="Zhao H."/>
            <person name="Xu D."/>
            <person name="Zhang Y."/>
        </authorList>
    </citation>
    <scope>NUCLEOTIDE SEQUENCE [LARGE SCALE GENOMIC DNA]</scope>
    <source>
        <strain evidence="2">cv. Niubang</strain>
    </source>
</reference>
<sequence length="149" mass="16146">MGCNECGRVQDLRSRMDRTSLRRFPSVEDAHRLVGGYLNGPCSRRQQGGDPYGGYQILAPSDFKIGLVQFSALRNLQRIPMKSGHGGGGDGGVVAGKTDGISNNKPQFKPAIDDTKPLLQDPILRSDPIETEEAVLRLPPFPPITSSSQ</sequence>
<dbReference type="Proteomes" id="UP001055879">
    <property type="component" value="Linkage Group LG08"/>
</dbReference>
<gene>
    <name evidence="1" type="ORF">L6452_24006</name>
</gene>
<keyword evidence="2" id="KW-1185">Reference proteome</keyword>
<comment type="caution">
    <text evidence="1">The sequence shown here is derived from an EMBL/GenBank/DDBJ whole genome shotgun (WGS) entry which is preliminary data.</text>
</comment>
<organism evidence="1 2">
    <name type="scientific">Arctium lappa</name>
    <name type="common">Greater burdock</name>
    <name type="synonym">Lappa major</name>
    <dbReference type="NCBI Taxonomy" id="4217"/>
    <lineage>
        <taxon>Eukaryota</taxon>
        <taxon>Viridiplantae</taxon>
        <taxon>Streptophyta</taxon>
        <taxon>Embryophyta</taxon>
        <taxon>Tracheophyta</taxon>
        <taxon>Spermatophyta</taxon>
        <taxon>Magnoliopsida</taxon>
        <taxon>eudicotyledons</taxon>
        <taxon>Gunneridae</taxon>
        <taxon>Pentapetalae</taxon>
        <taxon>asterids</taxon>
        <taxon>campanulids</taxon>
        <taxon>Asterales</taxon>
        <taxon>Asteraceae</taxon>
        <taxon>Carduoideae</taxon>
        <taxon>Cardueae</taxon>
        <taxon>Arctiinae</taxon>
        <taxon>Arctium</taxon>
    </lineage>
</organism>
<name>A0ACB9AD25_ARCLA</name>
<dbReference type="EMBL" id="CM042054">
    <property type="protein sequence ID" value="KAI3706345.1"/>
    <property type="molecule type" value="Genomic_DNA"/>
</dbReference>
<protein>
    <submittedName>
        <fullName evidence="1">Uncharacterized protein</fullName>
    </submittedName>
</protein>